<feature type="transmembrane region" description="Helical" evidence="1">
    <location>
        <begin position="310"/>
        <end position="329"/>
    </location>
</feature>
<evidence type="ECO:0000256" key="1">
    <source>
        <dbReference type="SAM" id="Phobius"/>
    </source>
</evidence>
<feature type="transmembrane region" description="Helical" evidence="1">
    <location>
        <begin position="159"/>
        <end position="177"/>
    </location>
</feature>
<dbReference type="EMBL" id="CAUOFW020006780">
    <property type="protein sequence ID" value="CAK9176238.1"/>
    <property type="molecule type" value="Genomic_DNA"/>
</dbReference>
<keyword evidence="1" id="KW-0812">Transmembrane</keyword>
<keyword evidence="1" id="KW-1133">Transmembrane helix</keyword>
<comment type="caution">
    <text evidence="2">The sequence shown here is derived from an EMBL/GenBank/DDBJ whole genome shotgun (WGS) entry which is preliminary data.</text>
</comment>
<feature type="transmembrane region" description="Helical" evidence="1">
    <location>
        <begin position="228"/>
        <end position="253"/>
    </location>
</feature>
<dbReference type="AlphaFoldDB" id="A0ABC8U803"/>
<organism evidence="2 3">
    <name type="scientific">Ilex paraguariensis</name>
    <name type="common">yerba mate</name>
    <dbReference type="NCBI Taxonomy" id="185542"/>
    <lineage>
        <taxon>Eukaryota</taxon>
        <taxon>Viridiplantae</taxon>
        <taxon>Streptophyta</taxon>
        <taxon>Embryophyta</taxon>
        <taxon>Tracheophyta</taxon>
        <taxon>Spermatophyta</taxon>
        <taxon>Magnoliopsida</taxon>
        <taxon>eudicotyledons</taxon>
        <taxon>Gunneridae</taxon>
        <taxon>Pentapetalae</taxon>
        <taxon>asterids</taxon>
        <taxon>campanulids</taxon>
        <taxon>Aquifoliales</taxon>
        <taxon>Aquifoliaceae</taxon>
        <taxon>Ilex</taxon>
    </lineage>
</organism>
<feature type="transmembrane region" description="Helical" evidence="1">
    <location>
        <begin position="121"/>
        <end position="139"/>
    </location>
</feature>
<proteinExistence type="predicted"/>
<dbReference type="PANTHER" id="PTHR36367">
    <property type="entry name" value="TRANSMEMBRANE PROTEIN"/>
    <property type="match status" value="1"/>
</dbReference>
<dbReference type="PANTHER" id="PTHR36367:SF2">
    <property type="entry name" value="TRANSMEMBRANE PROTEIN"/>
    <property type="match status" value="1"/>
</dbReference>
<protein>
    <recommendedName>
        <fullName evidence="4">Transmembrane protein</fullName>
    </recommendedName>
</protein>
<sequence>MASVTTCPTLLLVCPNKNKYSSFVPTTKSFCSKPQSRRYRRVEKKRLKMGDLLVCKATPRKSSTNTKINDSAISTTTPEINENVRRVVQITLWVTEGIYILWLFLLPYAPGDPVWAISSDTINSLVGLSLNFFLILPFMNSVGIHLLDAPVLHPMSEGLFNFVIGWTFMFAPLLFTDRKRDRYKGSLDLLWGFQMFLTNTFLIPYMAIRLNEADAEYTPRKTSQLGLFMTNGAPVVGLIGGAVCLISTLWALFGRADNNFGSISERWEFLMSYLRSERLAYAFIWDICLYIIFQPWLIGDNIQNVQKDKVDAVNVLRFVPVVGLVAYLLSFNIEEEI</sequence>
<evidence type="ECO:0000313" key="2">
    <source>
        <dbReference type="EMBL" id="CAK9176238.1"/>
    </source>
</evidence>
<evidence type="ECO:0000313" key="3">
    <source>
        <dbReference type="Proteomes" id="UP001642360"/>
    </source>
</evidence>
<evidence type="ECO:0008006" key="4">
    <source>
        <dbReference type="Google" id="ProtNLM"/>
    </source>
</evidence>
<gene>
    <name evidence="2" type="ORF">ILEXP_LOCUS46076</name>
</gene>
<name>A0ABC8U803_9AQUA</name>
<dbReference type="Proteomes" id="UP001642360">
    <property type="component" value="Unassembled WGS sequence"/>
</dbReference>
<keyword evidence="1" id="KW-0472">Membrane</keyword>
<feature type="transmembrane region" description="Helical" evidence="1">
    <location>
        <begin position="279"/>
        <end position="298"/>
    </location>
</feature>
<feature type="transmembrane region" description="Helical" evidence="1">
    <location>
        <begin position="90"/>
        <end position="109"/>
    </location>
</feature>
<reference evidence="2 3" key="1">
    <citation type="submission" date="2024-02" db="EMBL/GenBank/DDBJ databases">
        <authorList>
            <person name="Vignale AGUSTIN F."/>
            <person name="Sosa J E."/>
            <person name="Modenutti C."/>
        </authorList>
    </citation>
    <scope>NUCLEOTIDE SEQUENCE [LARGE SCALE GENOMIC DNA]</scope>
</reference>
<accession>A0ABC8U803</accession>
<feature type="transmembrane region" description="Helical" evidence="1">
    <location>
        <begin position="189"/>
        <end position="208"/>
    </location>
</feature>
<keyword evidence="3" id="KW-1185">Reference proteome</keyword>